<evidence type="ECO:0000256" key="1">
    <source>
        <dbReference type="ARBA" id="ARBA00001974"/>
    </source>
</evidence>
<evidence type="ECO:0000259" key="9">
    <source>
        <dbReference type="PROSITE" id="PS51085"/>
    </source>
</evidence>
<evidence type="ECO:0000256" key="6">
    <source>
        <dbReference type="ARBA" id="ARBA00023002"/>
    </source>
</evidence>
<keyword evidence="4" id="KW-0479">Metal-binding</keyword>
<keyword evidence="6" id="KW-0560">Oxidoreductase</keyword>
<dbReference type="Pfam" id="PF00970">
    <property type="entry name" value="FAD_binding_6"/>
    <property type="match status" value="1"/>
</dbReference>
<keyword evidence="5" id="KW-0274">FAD</keyword>
<dbReference type="InterPro" id="IPR017938">
    <property type="entry name" value="Riboflavin_synthase-like_b-brl"/>
</dbReference>
<evidence type="ECO:0000256" key="3">
    <source>
        <dbReference type="ARBA" id="ARBA00022714"/>
    </source>
</evidence>
<dbReference type="InterPro" id="IPR039261">
    <property type="entry name" value="FNR_nucleotide-bd"/>
</dbReference>
<dbReference type="CDD" id="cd00207">
    <property type="entry name" value="fer2"/>
    <property type="match status" value="1"/>
</dbReference>
<dbReference type="Gene3D" id="2.40.30.10">
    <property type="entry name" value="Translation factors"/>
    <property type="match status" value="1"/>
</dbReference>
<accession>A0ABT6XN65</accession>
<comment type="caution">
    <text evidence="11">The sequence shown here is derived from an EMBL/GenBank/DDBJ whole genome shotgun (WGS) entry which is preliminary data.</text>
</comment>
<organism evidence="11 12">
    <name type="scientific">Flavobacterium sedimenticola</name>
    <dbReference type="NCBI Taxonomy" id="3043286"/>
    <lineage>
        <taxon>Bacteria</taxon>
        <taxon>Pseudomonadati</taxon>
        <taxon>Bacteroidota</taxon>
        <taxon>Flavobacteriia</taxon>
        <taxon>Flavobacteriales</taxon>
        <taxon>Flavobacteriaceae</taxon>
        <taxon>Flavobacterium</taxon>
    </lineage>
</organism>
<proteinExistence type="predicted"/>
<evidence type="ECO:0000313" key="12">
    <source>
        <dbReference type="Proteomes" id="UP001230035"/>
    </source>
</evidence>
<dbReference type="Proteomes" id="UP001230035">
    <property type="component" value="Unassembled WGS sequence"/>
</dbReference>
<evidence type="ECO:0000256" key="4">
    <source>
        <dbReference type="ARBA" id="ARBA00022723"/>
    </source>
</evidence>
<dbReference type="SUPFAM" id="SSF52343">
    <property type="entry name" value="Ferredoxin reductase-like, C-terminal NADP-linked domain"/>
    <property type="match status" value="1"/>
</dbReference>
<evidence type="ECO:0000256" key="5">
    <source>
        <dbReference type="ARBA" id="ARBA00022827"/>
    </source>
</evidence>
<dbReference type="InterPro" id="IPR017927">
    <property type="entry name" value="FAD-bd_FR_type"/>
</dbReference>
<gene>
    <name evidence="11" type="ORF">QHT84_01740</name>
</gene>
<feature type="domain" description="2Fe-2S ferredoxin-type" evidence="9">
    <location>
        <begin position="261"/>
        <end position="351"/>
    </location>
</feature>
<dbReference type="Pfam" id="PF00111">
    <property type="entry name" value="Fer2"/>
    <property type="match status" value="1"/>
</dbReference>
<dbReference type="PROSITE" id="PS51384">
    <property type="entry name" value="FAD_FR"/>
    <property type="match status" value="1"/>
</dbReference>
<comment type="cofactor">
    <cofactor evidence="1">
        <name>FAD</name>
        <dbReference type="ChEBI" id="CHEBI:57692"/>
    </cofactor>
</comment>
<dbReference type="PROSITE" id="PS00197">
    <property type="entry name" value="2FE2S_FER_1"/>
    <property type="match status" value="1"/>
</dbReference>
<name>A0ABT6XN65_9FLAO</name>
<sequence>MSSFYKLHIKEVKHETPNSISVAFTIPAELQSAYQFTAGQYVNLKLTLDGEEIRRAYSICSSPNSGELRIAIKSVKGGLFSKFANDHLKAGDIVEVSQPEGRFTFDPSFSNQKNYAGFAAGSGITPVMSILKSVLESEPKSTFVLVYGNKTPEETIFHDELHSLQLKYVGRFFVHFVYSRAKIDNELFGRIDKSTVNFILNNKHKEKEFDKFYLCGPEDMINTVSTVLKEHNVAEKNIKFELFSTSTAGENTAAASHEGHTKITILVDDEETTFEMSQKQTVLEAALKQGIDAPYSCQGGICSSCLARITNGSAEMKKNSILTDSEVAEGLILTCQAHPTSAEIYVDFDDV</sequence>
<dbReference type="RefSeq" id="WP_283237814.1">
    <property type="nucleotide sequence ID" value="NZ_JASGBP010000001.1"/>
</dbReference>
<keyword evidence="8" id="KW-0411">Iron-sulfur</keyword>
<dbReference type="InterPro" id="IPR050415">
    <property type="entry name" value="MRET"/>
</dbReference>
<dbReference type="InterPro" id="IPR036010">
    <property type="entry name" value="2Fe-2S_ferredoxin-like_sf"/>
</dbReference>
<dbReference type="PROSITE" id="PS51085">
    <property type="entry name" value="2FE2S_FER_2"/>
    <property type="match status" value="1"/>
</dbReference>
<dbReference type="Gene3D" id="3.10.20.30">
    <property type="match status" value="1"/>
</dbReference>
<dbReference type="SUPFAM" id="SSF54292">
    <property type="entry name" value="2Fe-2S ferredoxin-like"/>
    <property type="match status" value="1"/>
</dbReference>
<feature type="domain" description="FAD-binding FR-type" evidence="10">
    <location>
        <begin position="2"/>
        <end position="106"/>
    </location>
</feature>
<dbReference type="PRINTS" id="PR00371">
    <property type="entry name" value="FPNCR"/>
</dbReference>
<dbReference type="InterPro" id="IPR001041">
    <property type="entry name" value="2Fe-2S_ferredoxin-type"/>
</dbReference>
<dbReference type="Gene3D" id="3.40.50.80">
    <property type="entry name" value="Nucleotide-binding domain of ferredoxin-NADP reductase (FNR) module"/>
    <property type="match status" value="1"/>
</dbReference>
<keyword evidence="3" id="KW-0001">2Fe-2S</keyword>
<dbReference type="PRINTS" id="PR00406">
    <property type="entry name" value="CYTB5RDTASE"/>
</dbReference>
<keyword evidence="12" id="KW-1185">Reference proteome</keyword>
<dbReference type="InterPro" id="IPR001433">
    <property type="entry name" value="OxRdtase_FAD/NAD-bd"/>
</dbReference>
<dbReference type="CDD" id="cd06214">
    <property type="entry name" value="PA_degradation_oxidoreductase_like"/>
    <property type="match status" value="1"/>
</dbReference>
<protein>
    <submittedName>
        <fullName evidence="11">Ferredoxin--NADP reductase</fullName>
    </submittedName>
</protein>
<evidence type="ECO:0000256" key="8">
    <source>
        <dbReference type="ARBA" id="ARBA00023014"/>
    </source>
</evidence>
<dbReference type="PANTHER" id="PTHR47354:SF8">
    <property type="entry name" value="1,2-PHENYLACETYL-COA EPOXIDASE, SUBUNIT E"/>
    <property type="match status" value="1"/>
</dbReference>
<evidence type="ECO:0000256" key="2">
    <source>
        <dbReference type="ARBA" id="ARBA00022630"/>
    </source>
</evidence>
<dbReference type="Pfam" id="PF00175">
    <property type="entry name" value="NAD_binding_1"/>
    <property type="match status" value="1"/>
</dbReference>
<reference evidence="11 12" key="1">
    <citation type="submission" date="2023-05" db="EMBL/GenBank/DDBJ databases">
        <title>Flavobacterium sedimenti sp. nov., isolated from the sediment.</title>
        <authorList>
            <person name="Wu N."/>
        </authorList>
    </citation>
    <scope>NUCLEOTIDE SEQUENCE [LARGE SCALE GENOMIC DNA]</scope>
    <source>
        <strain evidence="11 12">YZ-48</strain>
    </source>
</reference>
<dbReference type="InterPro" id="IPR012675">
    <property type="entry name" value="Beta-grasp_dom_sf"/>
</dbReference>
<evidence type="ECO:0000313" key="11">
    <source>
        <dbReference type="EMBL" id="MDI9256129.1"/>
    </source>
</evidence>
<dbReference type="InterPro" id="IPR001709">
    <property type="entry name" value="Flavoprot_Pyr_Nucl_cyt_Rdtase"/>
</dbReference>
<dbReference type="PANTHER" id="PTHR47354">
    <property type="entry name" value="NADH OXIDOREDUCTASE HCR"/>
    <property type="match status" value="1"/>
</dbReference>
<dbReference type="SUPFAM" id="SSF63380">
    <property type="entry name" value="Riboflavin synthase domain-like"/>
    <property type="match status" value="1"/>
</dbReference>
<dbReference type="InterPro" id="IPR006058">
    <property type="entry name" value="2Fe2S_fd_BS"/>
</dbReference>
<evidence type="ECO:0000256" key="7">
    <source>
        <dbReference type="ARBA" id="ARBA00023004"/>
    </source>
</evidence>
<evidence type="ECO:0000259" key="10">
    <source>
        <dbReference type="PROSITE" id="PS51384"/>
    </source>
</evidence>
<dbReference type="EMBL" id="JASGBP010000001">
    <property type="protein sequence ID" value="MDI9256129.1"/>
    <property type="molecule type" value="Genomic_DNA"/>
</dbReference>
<dbReference type="InterPro" id="IPR008333">
    <property type="entry name" value="Cbr1-like_FAD-bd_dom"/>
</dbReference>
<keyword evidence="7" id="KW-0408">Iron</keyword>
<keyword evidence="2" id="KW-0285">Flavoprotein</keyword>